<feature type="transmembrane region" description="Helical" evidence="12">
    <location>
        <begin position="39"/>
        <end position="60"/>
    </location>
</feature>
<evidence type="ECO:0000256" key="1">
    <source>
        <dbReference type="ARBA" id="ARBA00001970"/>
    </source>
</evidence>
<dbReference type="InterPro" id="IPR006593">
    <property type="entry name" value="Cyt_b561/ferric_Rdtase_TM"/>
</dbReference>
<evidence type="ECO:0000259" key="13">
    <source>
        <dbReference type="PROSITE" id="PS50939"/>
    </source>
</evidence>
<organism evidence="14">
    <name type="scientific">Cuerna arida</name>
    <dbReference type="NCBI Taxonomy" id="1464854"/>
    <lineage>
        <taxon>Eukaryota</taxon>
        <taxon>Metazoa</taxon>
        <taxon>Ecdysozoa</taxon>
        <taxon>Arthropoda</taxon>
        <taxon>Hexapoda</taxon>
        <taxon>Insecta</taxon>
        <taxon>Pterygota</taxon>
        <taxon>Neoptera</taxon>
        <taxon>Paraneoptera</taxon>
        <taxon>Hemiptera</taxon>
        <taxon>Auchenorrhyncha</taxon>
        <taxon>Membracoidea</taxon>
        <taxon>Cicadellidae</taxon>
        <taxon>Cicadellinae</taxon>
        <taxon>Proconiini</taxon>
        <taxon>Cuerna</taxon>
    </lineage>
</organism>
<sequence length="271" mass="30194">MTEPMIPRHRRSTRSNESSPTYAARSGAKMDTPEDLRGFNLLFFVTEAVGLIAVIMMAVWTANYRGGFAWRSDPAHEFNWHPLLNTIGMIYLFANAILVYRALRTIRKKTLKIIHGAIHFVVIVLTVIAGIAALDSHNLAKPNPIPNFYSLHSWLGIVTVVVYVLQWIFGLTAFLWPGYPLHLRTAILPVHTFMGLLAFVLAIATAFTGLTEKALFSVTGYSSFVGETYLINLMGLVLVLFGGLVVYLATEVKYKRYPRPEDSGLLTSSSD</sequence>
<evidence type="ECO:0000256" key="12">
    <source>
        <dbReference type="SAM" id="Phobius"/>
    </source>
</evidence>
<evidence type="ECO:0000256" key="7">
    <source>
        <dbReference type="ARBA" id="ARBA00022982"/>
    </source>
</evidence>
<name>A0A1B6GRN5_9HEMI</name>
<dbReference type="GO" id="GO:0016491">
    <property type="term" value="F:oxidoreductase activity"/>
    <property type="evidence" value="ECO:0007669"/>
    <property type="project" value="InterPro"/>
</dbReference>
<evidence type="ECO:0000256" key="11">
    <source>
        <dbReference type="SAM" id="MobiDB-lite"/>
    </source>
</evidence>
<feature type="transmembrane region" description="Helical" evidence="12">
    <location>
        <begin position="80"/>
        <end position="101"/>
    </location>
</feature>
<feature type="transmembrane region" description="Helical" evidence="12">
    <location>
        <begin position="154"/>
        <end position="176"/>
    </location>
</feature>
<evidence type="ECO:0000256" key="2">
    <source>
        <dbReference type="ARBA" id="ARBA00004141"/>
    </source>
</evidence>
<dbReference type="PANTHER" id="PTHR10106:SF0">
    <property type="entry name" value="LD36721P"/>
    <property type="match status" value="1"/>
</dbReference>
<keyword evidence="10 12" id="KW-0472">Membrane</keyword>
<dbReference type="PANTHER" id="PTHR10106">
    <property type="entry name" value="CYTOCHROME B561-RELATED"/>
    <property type="match status" value="1"/>
</dbReference>
<proteinExistence type="predicted"/>
<evidence type="ECO:0000256" key="9">
    <source>
        <dbReference type="ARBA" id="ARBA00023004"/>
    </source>
</evidence>
<dbReference type="InterPro" id="IPR043205">
    <property type="entry name" value="CYB561/CYBRD1-like"/>
</dbReference>
<gene>
    <name evidence="14" type="ORF">g.41030</name>
</gene>
<keyword evidence="9" id="KW-0408">Iron</keyword>
<evidence type="ECO:0000256" key="3">
    <source>
        <dbReference type="ARBA" id="ARBA00022448"/>
    </source>
</evidence>
<evidence type="ECO:0000256" key="5">
    <source>
        <dbReference type="ARBA" id="ARBA00022692"/>
    </source>
</evidence>
<keyword evidence="5 12" id="KW-0812">Transmembrane</keyword>
<reference evidence="14" key="1">
    <citation type="submission" date="2015-11" db="EMBL/GenBank/DDBJ databases">
        <title>De novo transcriptome assembly of four potential Pierce s Disease insect vectors from Arizona vineyards.</title>
        <authorList>
            <person name="Tassone E.E."/>
        </authorList>
    </citation>
    <scope>NUCLEOTIDE SEQUENCE</scope>
</reference>
<protein>
    <recommendedName>
        <fullName evidence="13">Cytochrome b561 domain-containing protein</fullName>
    </recommendedName>
</protein>
<feature type="transmembrane region" description="Helical" evidence="12">
    <location>
        <begin position="113"/>
        <end position="134"/>
    </location>
</feature>
<comment type="subcellular location">
    <subcellularLocation>
        <location evidence="2">Membrane</location>
        <topology evidence="2">Multi-pass membrane protein</topology>
    </subcellularLocation>
</comment>
<dbReference type="Pfam" id="PF03188">
    <property type="entry name" value="Cytochrom_B561"/>
    <property type="match status" value="1"/>
</dbReference>
<keyword evidence="6" id="KW-0479">Metal-binding</keyword>
<dbReference type="GO" id="GO:0046872">
    <property type="term" value="F:metal ion binding"/>
    <property type="evidence" value="ECO:0007669"/>
    <property type="project" value="UniProtKB-KW"/>
</dbReference>
<feature type="domain" description="Cytochrome b561" evidence="13">
    <location>
        <begin position="45"/>
        <end position="250"/>
    </location>
</feature>
<dbReference type="EMBL" id="GECZ01004699">
    <property type="protein sequence ID" value="JAS65070.1"/>
    <property type="molecule type" value="Transcribed_RNA"/>
</dbReference>
<dbReference type="FunFam" id="1.20.120.1770:FF:000001">
    <property type="entry name" value="Cytochrome b reductase 1"/>
    <property type="match status" value="1"/>
</dbReference>
<dbReference type="PROSITE" id="PS50939">
    <property type="entry name" value="CYTOCHROME_B561"/>
    <property type="match status" value="1"/>
</dbReference>
<evidence type="ECO:0000256" key="4">
    <source>
        <dbReference type="ARBA" id="ARBA00022617"/>
    </source>
</evidence>
<dbReference type="AlphaFoldDB" id="A0A1B6GRN5"/>
<accession>A0A1B6GRN5</accession>
<feature type="transmembrane region" description="Helical" evidence="12">
    <location>
        <begin position="229"/>
        <end position="249"/>
    </location>
</feature>
<dbReference type="Gene3D" id="1.20.120.1770">
    <property type="match status" value="1"/>
</dbReference>
<dbReference type="GO" id="GO:0016020">
    <property type="term" value="C:membrane"/>
    <property type="evidence" value="ECO:0007669"/>
    <property type="project" value="UniProtKB-SubCell"/>
</dbReference>
<evidence type="ECO:0000256" key="6">
    <source>
        <dbReference type="ARBA" id="ARBA00022723"/>
    </source>
</evidence>
<dbReference type="SMART" id="SM00665">
    <property type="entry name" value="B561"/>
    <property type="match status" value="1"/>
</dbReference>
<evidence type="ECO:0000256" key="10">
    <source>
        <dbReference type="ARBA" id="ARBA00023136"/>
    </source>
</evidence>
<keyword evidence="3" id="KW-0813">Transport</keyword>
<evidence type="ECO:0000313" key="14">
    <source>
        <dbReference type="EMBL" id="JAS65070.1"/>
    </source>
</evidence>
<evidence type="ECO:0000256" key="8">
    <source>
        <dbReference type="ARBA" id="ARBA00022989"/>
    </source>
</evidence>
<keyword evidence="4" id="KW-0349">Heme</keyword>
<keyword evidence="7" id="KW-0249">Electron transport</keyword>
<feature type="region of interest" description="Disordered" evidence="11">
    <location>
        <begin position="1"/>
        <end position="29"/>
    </location>
</feature>
<keyword evidence="8 12" id="KW-1133">Transmembrane helix</keyword>
<feature type="transmembrane region" description="Helical" evidence="12">
    <location>
        <begin position="188"/>
        <end position="209"/>
    </location>
</feature>
<comment type="cofactor">
    <cofactor evidence="1">
        <name>heme b</name>
        <dbReference type="ChEBI" id="CHEBI:60344"/>
    </cofactor>
</comment>